<evidence type="ECO:0000313" key="3">
    <source>
        <dbReference type="Proteomes" id="UP001499979"/>
    </source>
</evidence>
<reference evidence="2 3" key="1">
    <citation type="journal article" date="2019" name="Int. J. Syst. Evol. Microbiol.">
        <title>The Global Catalogue of Microorganisms (GCM) 10K type strain sequencing project: providing services to taxonomists for standard genome sequencing and annotation.</title>
        <authorList>
            <consortium name="The Broad Institute Genomics Platform"/>
            <consortium name="The Broad Institute Genome Sequencing Center for Infectious Disease"/>
            <person name="Wu L."/>
            <person name="Ma J."/>
        </authorList>
    </citation>
    <scope>NUCLEOTIDE SEQUENCE [LARGE SCALE GENOMIC DNA]</scope>
    <source>
        <strain evidence="2 3">JCM 11813</strain>
    </source>
</reference>
<comment type="caution">
    <text evidence="2">The sequence shown here is derived from an EMBL/GenBank/DDBJ whole genome shotgun (WGS) entry which is preliminary data.</text>
</comment>
<gene>
    <name evidence="2" type="ORF">GCM10009606_33640</name>
</gene>
<dbReference type="RefSeq" id="WP_343908773.1">
    <property type="nucleotide sequence ID" value="NZ_BAAAJE010000018.1"/>
</dbReference>
<evidence type="ECO:0000313" key="2">
    <source>
        <dbReference type="EMBL" id="GAA1152384.1"/>
    </source>
</evidence>
<organism evidence="2 3">
    <name type="scientific">Nocardioides aquiterrae</name>
    <dbReference type="NCBI Taxonomy" id="203799"/>
    <lineage>
        <taxon>Bacteria</taxon>
        <taxon>Bacillati</taxon>
        <taxon>Actinomycetota</taxon>
        <taxon>Actinomycetes</taxon>
        <taxon>Propionibacteriales</taxon>
        <taxon>Nocardioidaceae</taxon>
        <taxon>Nocardioides</taxon>
    </lineage>
</organism>
<protein>
    <submittedName>
        <fullName evidence="2">Uncharacterized protein</fullName>
    </submittedName>
</protein>
<accession>A0ABN1UHQ7</accession>
<keyword evidence="3" id="KW-1185">Reference proteome</keyword>
<dbReference type="EMBL" id="BAAAJE010000018">
    <property type="protein sequence ID" value="GAA1152384.1"/>
    <property type="molecule type" value="Genomic_DNA"/>
</dbReference>
<proteinExistence type="predicted"/>
<keyword evidence="1" id="KW-1133">Transmembrane helix</keyword>
<sequence>MSTRTIEQLERELHDGEDTHLGRPDLAAIREAGLRRRRLGALGAATGVVVSTVVLGLVVGVLTGGGSDRAREPEPADHPHQLSELAQRALAEIPGARQVSDWQVVLPAPDGGQRDWGLDDPIRPVGAPVDTGAHHYSGVTSYRRADFPHWLYDGVQHIEQTDLADEDGGYPVGSTDLGILVDDGPAYLGCVGTAARCGPALLTRGSDGGWVYEWGMGTDDFLKPGSKMEVFLSDDYATGAPGRLVLAGLPGTDVARVELVTVAGTRVAGHVESGTVVPGDTMMWGTVTGDLAAVIAYDAHGDVVEDHELKPCSDPVDCEVR</sequence>
<dbReference type="Proteomes" id="UP001499979">
    <property type="component" value="Unassembled WGS sequence"/>
</dbReference>
<keyword evidence="1" id="KW-0472">Membrane</keyword>
<name>A0ABN1UHQ7_9ACTN</name>
<keyword evidence="1" id="KW-0812">Transmembrane</keyword>
<feature type="transmembrane region" description="Helical" evidence="1">
    <location>
        <begin position="39"/>
        <end position="62"/>
    </location>
</feature>
<evidence type="ECO:0000256" key="1">
    <source>
        <dbReference type="SAM" id="Phobius"/>
    </source>
</evidence>